<evidence type="ECO:0000256" key="4">
    <source>
        <dbReference type="ARBA" id="ARBA00022723"/>
    </source>
</evidence>
<evidence type="ECO:0000256" key="5">
    <source>
        <dbReference type="ARBA" id="ARBA00022729"/>
    </source>
</evidence>
<evidence type="ECO:0000313" key="10">
    <source>
        <dbReference type="Proteomes" id="UP001200034"/>
    </source>
</evidence>
<keyword evidence="10" id="KW-1185">Reference proteome</keyword>
<dbReference type="GO" id="GO:0005886">
    <property type="term" value="C:plasma membrane"/>
    <property type="evidence" value="ECO:0007669"/>
    <property type="project" value="TreeGrafter"/>
</dbReference>
<dbReference type="EMBL" id="JAJJHW010000095">
    <property type="protein sequence ID" value="KAH8387234.1"/>
    <property type="molecule type" value="Genomic_DNA"/>
</dbReference>
<dbReference type="Pfam" id="PF02872">
    <property type="entry name" value="5_nucleotid_C"/>
    <property type="match status" value="1"/>
</dbReference>
<accession>A0AAD4KAU7</accession>
<evidence type="ECO:0000256" key="3">
    <source>
        <dbReference type="ARBA" id="ARBA00022525"/>
    </source>
</evidence>
<keyword evidence="6" id="KW-0547">Nucleotide-binding</keyword>
<keyword evidence="5" id="KW-0732">Signal</keyword>
<keyword evidence="4" id="KW-0479">Metal-binding</keyword>
<name>A0AAD4KAU7_9MUSC</name>
<protein>
    <recommendedName>
        <fullName evidence="8">5'-Nucleotidase C-terminal domain-containing protein</fullName>
    </recommendedName>
</protein>
<dbReference type="InterPro" id="IPR008334">
    <property type="entry name" value="5'-Nucleotdase_C"/>
</dbReference>
<dbReference type="GO" id="GO:0000166">
    <property type="term" value="F:nucleotide binding"/>
    <property type="evidence" value="ECO:0007669"/>
    <property type="project" value="UniProtKB-KW"/>
</dbReference>
<dbReference type="AlphaFoldDB" id="A0AAD4KAU7"/>
<evidence type="ECO:0000313" key="9">
    <source>
        <dbReference type="EMBL" id="KAH8387234.1"/>
    </source>
</evidence>
<evidence type="ECO:0000256" key="7">
    <source>
        <dbReference type="ARBA" id="ARBA00022801"/>
    </source>
</evidence>
<dbReference type="PANTHER" id="PTHR11575:SF32">
    <property type="entry name" value="APYRASE-LIKE PROTEIN"/>
    <property type="match status" value="1"/>
</dbReference>
<dbReference type="PANTHER" id="PTHR11575">
    <property type="entry name" value="5'-NUCLEOTIDASE-RELATED"/>
    <property type="match status" value="1"/>
</dbReference>
<evidence type="ECO:0000256" key="6">
    <source>
        <dbReference type="ARBA" id="ARBA00022741"/>
    </source>
</evidence>
<organism evidence="9 10">
    <name type="scientific">Drosophila rubida</name>
    <dbReference type="NCBI Taxonomy" id="30044"/>
    <lineage>
        <taxon>Eukaryota</taxon>
        <taxon>Metazoa</taxon>
        <taxon>Ecdysozoa</taxon>
        <taxon>Arthropoda</taxon>
        <taxon>Hexapoda</taxon>
        <taxon>Insecta</taxon>
        <taxon>Pterygota</taxon>
        <taxon>Neoptera</taxon>
        <taxon>Endopterygota</taxon>
        <taxon>Diptera</taxon>
        <taxon>Brachycera</taxon>
        <taxon>Muscomorpha</taxon>
        <taxon>Ephydroidea</taxon>
        <taxon>Drosophilidae</taxon>
        <taxon>Drosophila</taxon>
    </lineage>
</organism>
<dbReference type="Gene3D" id="3.90.780.10">
    <property type="entry name" value="5'-Nucleotidase, C-terminal domain"/>
    <property type="match status" value="1"/>
</dbReference>
<sequence length="205" mass="22244">ADEAVVLAMQPWKEVIDETGSVVVGRTMVDLTKSDCSDQECNLGNFFCDAMVHSFTGLTPFDQTAWTNVSIGLAATGGMRVPLSRGNLTYAHLVSMSPFTNLLIAFNLPGSKIVEALEYAVSKIDLDNGVSSSYIMLQVAGLKVSYDYTKPINSRVISVQVRCADCPVPLYEPLVNTKIYRLVTPDFLHGGGDGFTMFTEGTDVQ</sequence>
<dbReference type="PRINTS" id="PR01607">
    <property type="entry name" value="APYRASEFAMLY"/>
</dbReference>
<dbReference type="GO" id="GO:0046872">
    <property type="term" value="F:metal ion binding"/>
    <property type="evidence" value="ECO:0007669"/>
    <property type="project" value="UniProtKB-KW"/>
</dbReference>
<dbReference type="GO" id="GO:0006196">
    <property type="term" value="P:AMP catabolic process"/>
    <property type="evidence" value="ECO:0007669"/>
    <property type="project" value="TreeGrafter"/>
</dbReference>
<proteinExistence type="inferred from homology"/>
<comment type="similarity">
    <text evidence="2">Belongs to the 5'-nucleotidase family.</text>
</comment>
<evidence type="ECO:0000256" key="1">
    <source>
        <dbReference type="ARBA" id="ARBA00004613"/>
    </source>
</evidence>
<dbReference type="Proteomes" id="UP001200034">
    <property type="component" value="Unassembled WGS sequence"/>
</dbReference>
<feature type="domain" description="5'-Nucleotidase C-terminal" evidence="8">
    <location>
        <begin position="23"/>
        <end position="200"/>
    </location>
</feature>
<dbReference type="SUPFAM" id="SSF55816">
    <property type="entry name" value="5'-nucleotidase (syn. UDP-sugar hydrolase), C-terminal domain"/>
    <property type="match status" value="1"/>
</dbReference>
<dbReference type="InterPro" id="IPR006179">
    <property type="entry name" value="5_nucleotidase/apyrase"/>
</dbReference>
<gene>
    <name evidence="9" type="ORF">KR093_005687</name>
</gene>
<dbReference type="GO" id="GO:0008253">
    <property type="term" value="F:5'-nucleotidase activity"/>
    <property type="evidence" value="ECO:0007669"/>
    <property type="project" value="TreeGrafter"/>
</dbReference>
<dbReference type="GO" id="GO:0005576">
    <property type="term" value="C:extracellular region"/>
    <property type="evidence" value="ECO:0007669"/>
    <property type="project" value="UniProtKB-SubCell"/>
</dbReference>
<keyword evidence="3" id="KW-0964">Secreted</keyword>
<feature type="non-terminal residue" evidence="9">
    <location>
        <position position="1"/>
    </location>
</feature>
<comment type="subcellular location">
    <subcellularLocation>
        <location evidence="1">Secreted</location>
    </subcellularLocation>
</comment>
<comment type="caution">
    <text evidence="9">The sequence shown here is derived from an EMBL/GenBank/DDBJ whole genome shotgun (WGS) entry which is preliminary data.</text>
</comment>
<dbReference type="FunFam" id="3.90.780.10:FF:000004">
    <property type="entry name" value="UDP-sugar hydrolase, putative"/>
    <property type="match status" value="1"/>
</dbReference>
<evidence type="ECO:0000259" key="8">
    <source>
        <dbReference type="Pfam" id="PF02872"/>
    </source>
</evidence>
<dbReference type="InterPro" id="IPR036907">
    <property type="entry name" value="5'-Nucleotdase_C_sf"/>
</dbReference>
<reference evidence="9" key="1">
    <citation type="journal article" date="2021" name="Mol. Ecol. Resour.">
        <title>Phylogenomic analyses of the genus Drosophila reveals genomic signals of climate adaptation.</title>
        <authorList>
            <person name="Li F."/>
            <person name="Rane R.V."/>
            <person name="Luria V."/>
            <person name="Xiong Z."/>
            <person name="Chen J."/>
            <person name="Li Z."/>
            <person name="Catullo R.A."/>
            <person name="Griffin P.C."/>
            <person name="Schiffer M."/>
            <person name="Pearce S."/>
            <person name="Lee S.F."/>
            <person name="McElroy K."/>
            <person name="Stocker A."/>
            <person name="Shirriffs J."/>
            <person name="Cockerell F."/>
            <person name="Coppin C."/>
            <person name="Sgro C.M."/>
            <person name="Karger A."/>
            <person name="Cain J.W."/>
            <person name="Weber J.A."/>
            <person name="Santpere G."/>
            <person name="Kirschner M.W."/>
            <person name="Hoffmann A.A."/>
            <person name="Oakeshott J.G."/>
            <person name="Zhang G."/>
        </authorList>
    </citation>
    <scope>NUCLEOTIDE SEQUENCE</scope>
    <source>
        <strain evidence="9">BGI-SZ-2011g</strain>
    </source>
</reference>
<evidence type="ECO:0000256" key="2">
    <source>
        <dbReference type="ARBA" id="ARBA00006654"/>
    </source>
</evidence>
<keyword evidence="7" id="KW-0378">Hydrolase</keyword>